<dbReference type="AlphaFoldDB" id="A0A4Y2BDU8"/>
<evidence type="ECO:0000313" key="3">
    <source>
        <dbReference type="Proteomes" id="UP000499080"/>
    </source>
</evidence>
<reference evidence="2 3" key="1">
    <citation type="journal article" date="2019" name="Sci. Rep.">
        <title>Orb-weaving spider Araneus ventricosus genome elucidates the spidroin gene catalogue.</title>
        <authorList>
            <person name="Kono N."/>
            <person name="Nakamura H."/>
            <person name="Ohtoshi R."/>
            <person name="Moran D.A.P."/>
            <person name="Shinohara A."/>
            <person name="Yoshida Y."/>
            <person name="Fujiwara M."/>
            <person name="Mori M."/>
            <person name="Tomita M."/>
            <person name="Arakawa K."/>
        </authorList>
    </citation>
    <scope>NUCLEOTIDE SEQUENCE [LARGE SCALE GENOMIC DNA]</scope>
</reference>
<name>A0A4Y2BDU8_ARAVE</name>
<dbReference type="EMBL" id="BGPR01000071">
    <property type="protein sequence ID" value="GBL90390.1"/>
    <property type="molecule type" value="Genomic_DNA"/>
</dbReference>
<proteinExistence type="predicted"/>
<organism evidence="2 3">
    <name type="scientific">Araneus ventricosus</name>
    <name type="common">Orbweaver spider</name>
    <name type="synonym">Epeira ventricosa</name>
    <dbReference type="NCBI Taxonomy" id="182803"/>
    <lineage>
        <taxon>Eukaryota</taxon>
        <taxon>Metazoa</taxon>
        <taxon>Ecdysozoa</taxon>
        <taxon>Arthropoda</taxon>
        <taxon>Chelicerata</taxon>
        <taxon>Arachnida</taxon>
        <taxon>Araneae</taxon>
        <taxon>Araneomorphae</taxon>
        <taxon>Entelegynae</taxon>
        <taxon>Araneoidea</taxon>
        <taxon>Araneidae</taxon>
        <taxon>Araneus</taxon>
    </lineage>
</organism>
<evidence type="ECO:0000313" key="2">
    <source>
        <dbReference type="EMBL" id="GBL90390.1"/>
    </source>
</evidence>
<evidence type="ECO:0000256" key="1">
    <source>
        <dbReference type="SAM" id="MobiDB-lite"/>
    </source>
</evidence>
<feature type="region of interest" description="Disordered" evidence="1">
    <location>
        <begin position="61"/>
        <end position="94"/>
    </location>
</feature>
<comment type="caution">
    <text evidence="2">The sequence shown here is derived from an EMBL/GenBank/DDBJ whole genome shotgun (WGS) entry which is preliminary data.</text>
</comment>
<keyword evidence="3" id="KW-1185">Reference proteome</keyword>
<protein>
    <submittedName>
        <fullName evidence="2">Uncharacterized protein</fullName>
    </submittedName>
</protein>
<sequence length="94" mass="10734">MTVVYSRKTGQTMFNKINNERASKQVLIAQLTLMLNPDWGYSTNCVRFMREAVIEQTSRPTVVQSPIPNWSPGVWRRGTRRRSPLAPPSSLLTN</sequence>
<gene>
    <name evidence="2" type="ORF">AVEN_178827_1</name>
</gene>
<dbReference type="Proteomes" id="UP000499080">
    <property type="component" value="Unassembled WGS sequence"/>
</dbReference>
<accession>A0A4Y2BDU8</accession>